<evidence type="ECO:0000256" key="1">
    <source>
        <dbReference type="ARBA" id="ARBA00022603"/>
    </source>
</evidence>
<evidence type="ECO:0000256" key="2">
    <source>
        <dbReference type="ARBA" id="ARBA00022679"/>
    </source>
</evidence>
<protein>
    <submittedName>
        <fullName evidence="3">Methyltransferase</fullName>
    </submittedName>
</protein>
<reference evidence="3 4" key="1">
    <citation type="journal article" date="2017" name="FEMS Microbiol. Ecol.">
        <title>Reconstructed genomes of novel Dehalococcoides mccartyi strains from 1,2,3,4-tetrachlorodibenzo-p-dioxin-dechlorinating enrichment cultures reveal divergent reductive dehalogenase gene profiles.</title>
        <authorList>
            <person name="Dam H.T."/>
            <person name="Vollmers J."/>
            <person name="Kaster A.K."/>
            <person name="Haggblom M.M."/>
        </authorList>
    </citation>
    <scope>NUCLEOTIDE SEQUENCE [LARGE SCALE GENOMIC DNA]</scope>
    <source>
        <strain evidence="3 4">H1-3-2.001</strain>
    </source>
</reference>
<dbReference type="Proteomes" id="UP000233649">
    <property type="component" value="Unassembled WGS sequence"/>
</dbReference>
<accession>A0A2J1DYG9</accession>
<dbReference type="Pfam" id="PF03602">
    <property type="entry name" value="Cons_hypoth95"/>
    <property type="match status" value="1"/>
</dbReference>
<dbReference type="AlphaFoldDB" id="A0A2J1DYG9"/>
<evidence type="ECO:0000313" key="4">
    <source>
        <dbReference type="Proteomes" id="UP000233649"/>
    </source>
</evidence>
<proteinExistence type="predicted"/>
<name>A0A2J1DYG9_9CHLR</name>
<keyword evidence="1 3" id="KW-0489">Methyltransferase</keyword>
<feature type="non-terminal residue" evidence="3">
    <location>
        <position position="66"/>
    </location>
</feature>
<dbReference type="EMBL" id="PHFD01000139">
    <property type="protein sequence ID" value="PKH47153.1"/>
    <property type="molecule type" value="Genomic_DNA"/>
</dbReference>
<dbReference type="GO" id="GO:0031167">
    <property type="term" value="P:rRNA methylation"/>
    <property type="evidence" value="ECO:0007669"/>
    <property type="project" value="InterPro"/>
</dbReference>
<dbReference type="SUPFAM" id="SSF53335">
    <property type="entry name" value="S-adenosyl-L-methionine-dependent methyltransferases"/>
    <property type="match status" value="1"/>
</dbReference>
<dbReference type="Gene3D" id="3.40.50.150">
    <property type="entry name" value="Vaccinia Virus protein VP39"/>
    <property type="match status" value="1"/>
</dbReference>
<keyword evidence="2 3" id="KW-0808">Transferase</keyword>
<evidence type="ECO:0000313" key="3">
    <source>
        <dbReference type="EMBL" id="PKH47153.1"/>
    </source>
</evidence>
<sequence>MRIIAGDAKGKNIIVPQRKATRPATELVRGAMMSMLEAVAEDWSEVLDIYSGSGSLGLEALSRGAG</sequence>
<comment type="caution">
    <text evidence="3">The sequence shown here is derived from an EMBL/GenBank/DDBJ whole genome shotgun (WGS) entry which is preliminary data.</text>
</comment>
<gene>
    <name evidence="3" type="ORF">CVH13_00713</name>
</gene>
<dbReference type="InterPro" id="IPR029063">
    <property type="entry name" value="SAM-dependent_MTases_sf"/>
</dbReference>
<dbReference type="PANTHER" id="PTHR43542:SF1">
    <property type="entry name" value="METHYLTRANSFERASE"/>
    <property type="match status" value="1"/>
</dbReference>
<dbReference type="InterPro" id="IPR004398">
    <property type="entry name" value="RNA_MeTrfase_RsmD"/>
</dbReference>
<dbReference type="GO" id="GO:0008168">
    <property type="term" value="F:methyltransferase activity"/>
    <property type="evidence" value="ECO:0007669"/>
    <property type="project" value="UniProtKB-KW"/>
</dbReference>
<organism evidence="3 4">
    <name type="scientific">Dehalococcoides mccartyi</name>
    <dbReference type="NCBI Taxonomy" id="61435"/>
    <lineage>
        <taxon>Bacteria</taxon>
        <taxon>Bacillati</taxon>
        <taxon>Chloroflexota</taxon>
        <taxon>Dehalococcoidia</taxon>
        <taxon>Dehalococcoidales</taxon>
        <taxon>Dehalococcoidaceae</taxon>
        <taxon>Dehalococcoides</taxon>
    </lineage>
</organism>
<dbReference type="PANTHER" id="PTHR43542">
    <property type="entry name" value="METHYLTRANSFERASE"/>
    <property type="match status" value="1"/>
</dbReference>